<dbReference type="PANTHER" id="PTHR34806">
    <property type="entry name" value="HIGH-AFFINITY NITRATE TRANSPORTER 3.2"/>
    <property type="match status" value="1"/>
</dbReference>
<feature type="chain" id="PRO_5023879871" description="High-affinity nitrate transporter" evidence="2">
    <location>
        <begin position="31"/>
        <end position="207"/>
    </location>
</feature>
<feature type="signal peptide" evidence="2">
    <location>
        <begin position="1"/>
        <end position="30"/>
    </location>
</feature>
<sequence length="207" mass="21719">MARRQQAGAVAFAALAAVLVVACLPSAVSAKKPHVQLSSLPKALIVTATTADGGKVLHAGPGTVTVAWKPNATAQAPAGAATVKVELCYAPVSRKDRGWRKADDDLSKDKSCQFKVTDQEYETGTGSFVYHVARDIPSASYFVRAYVLDGSGKYVGYGQTDAANGDFEVAGITGITTPIKVAAGVFSAFSVVSLAFFFVLENRKKNK</sequence>
<dbReference type="PIRSF" id="PIRSF012939">
    <property type="entry name" value="Transpt_NO3_Nar2"/>
    <property type="match status" value="1"/>
</dbReference>
<organism evidence="3 4">
    <name type="scientific">Eragrostis curvula</name>
    <name type="common">weeping love grass</name>
    <dbReference type="NCBI Taxonomy" id="38414"/>
    <lineage>
        <taxon>Eukaryota</taxon>
        <taxon>Viridiplantae</taxon>
        <taxon>Streptophyta</taxon>
        <taxon>Embryophyta</taxon>
        <taxon>Tracheophyta</taxon>
        <taxon>Spermatophyta</taxon>
        <taxon>Magnoliopsida</taxon>
        <taxon>Liliopsida</taxon>
        <taxon>Poales</taxon>
        <taxon>Poaceae</taxon>
        <taxon>PACMAD clade</taxon>
        <taxon>Chloridoideae</taxon>
        <taxon>Eragrostideae</taxon>
        <taxon>Eragrostidinae</taxon>
        <taxon>Eragrostis</taxon>
    </lineage>
</organism>
<dbReference type="EMBL" id="RWGY01000011">
    <property type="protein sequence ID" value="TVU29417.1"/>
    <property type="molecule type" value="Genomic_DNA"/>
</dbReference>
<dbReference type="GO" id="GO:0015112">
    <property type="term" value="F:nitrate transmembrane transporter activity"/>
    <property type="evidence" value="ECO:0007669"/>
    <property type="project" value="EnsemblPlants"/>
</dbReference>
<feature type="non-terminal residue" evidence="3">
    <location>
        <position position="1"/>
    </location>
</feature>
<name>A0A5J9V221_9POAL</name>
<evidence type="ECO:0000313" key="4">
    <source>
        <dbReference type="Proteomes" id="UP000324897"/>
    </source>
</evidence>
<dbReference type="InterPro" id="IPR016605">
    <property type="entry name" value="Transptr_NO3_Nar2"/>
</dbReference>
<dbReference type="Pfam" id="PF16974">
    <property type="entry name" value="NAR2"/>
    <property type="match status" value="1"/>
</dbReference>
<dbReference type="PANTHER" id="PTHR34806:SF1">
    <property type="entry name" value="HIGH-AFFINITY NITRATE TRANSPORTER 3.1"/>
    <property type="match status" value="1"/>
</dbReference>
<dbReference type="GO" id="GO:0005886">
    <property type="term" value="C:plasma membrane"/>
    <property type="evidence" value="ECO:0007669"/>
    <property type="project" value="TreeGrafter"/>
</dbReference>
<dbReference type="OrthoDB" id="2015470at2759"/>
<protein>
    <recommendedName>
        <fullName evidence="5">High-affinity nitrate transporter</fullName>
    </recommendedName>
</protein>
<keyword evidence="2" id="KW-0732">Signal</keyword>
<accession>A0A5J9V221</accession>
<gene>
    <name evidence="3" type="ORF">EJB05_20982</name>
</gene>
<evidence type="ECO:0008006" key="5">
    <source>
        <dbReference type="Google" id="ProtNLM"/>
    </source>
</evidence>
<keyword evidence="1" id="KW-0472">Membrane</keyword>
<evidence type="ECO:0000256" key="2">
    <source>
        <dbReference type="SAM" id="SignalP"/>
    </source>
</evidence>
<proteinExistence type="predicted"/>
<comment type="caution">
    <text evidence="3">The sequence shown here is derived from an EMBL/GenBank/DDBJ whole genome shotgun (WGS) entry which is preliminary data.</text>
</comment>
<reference evidence="3 4" key="1">
    <citation type="journal article" date="2019" name="Sci. Rep.">
        <title>A high-quality genome of Eragrostis curvula grass provides insights into Poaceae evolution and supports new strategies to enhance forage quality.</title>
        <authorList>
            <person name="Carballo J."/>
            <person name="Santos B.A.C.M."/>
            <person name="Zappacosta D."/>
            <person name="Garbus I."/>
            <person name="Selva J.P."/>
            <person name="Gallo C.A."/>
            <person name="Diaz A."/>
            <person name="Albertini E."/>
            <person name="Caccamo M."/>
            <person name="Echenique V."/>
        </authorList>
    </citation>
    <scope>NUCLEOTIDE SEQUENCE [LARGE SCALE GENOMIC DNA]</scope>
    <source>
        <strain evidence="4">cv. Victoria</strain>
        <tissue evidence="3">Leaf</tissue>
    </source>
</reference>
<feature type="transmembrane region" description="Helical" evidence="1">
    <location>
        <begin position="181"/>
        <end position="200"/>
    </location>
</feature>
<dbReference type="Gramene" id="TVU29417">
    <property type="protein sequence ID" value="TVU29417"/>
    <property type="gene ID" value="EJB05_20982"/>
</dbReference>
<keyword evidence="1" id="KW-1133">Transmembrane helix</keyword>
<dbReference type="Proteomes" id="UP000324897">
    <property type="component" value="Chromosome 1"/>
</dbReference>
<dbReference type="PROSITE" id="PS51257">
    <property type="entry name" value="PROKAR_LIPOPROTEIN"/>
    <property type="match status" value="1"/>
</dbReference>
<keyword evidence="1" id="KW-0812">Transmembrane</keyword>
<keyword evidence="4" id="KW-1185">Reference proteome</keyword>
<evidence type="ECO:0000256" key="1">
    <source>
        <dbReference type="SAM" id="Phobius"/>
    </source>
</evidence>
<evidence type="ECO:0000313" key="3">
    <source>
        <dbReference type="EMBL" id="TVU29417.1"/>
    </source>
</evidence>
<dbReference type="AlphaFoldDB" id="A0A5J9V221"/>
<dbReference type="GO" id="GO:0010167">
    <property type="term" value="P:response to nitrate"/>
    <property type="evidence" value="ECO:0007669"/>
    <property type="project" value="InterPro"/>
</dbReference>